<feature type="non-terminal residue" evidence="2">
    <location>
        <position position="130"/>
    </location>
</feature>
<evidence type="ECO:0000256" key="1">
    <source>
        <dbReference type="SAM" id="Phobius"/>
    </source>
</evidence>
<dbReference type="AlphaFoldDB" id="A0A087T7X4"/>
<dbReference type="EMBL" id="KK113856">
    <property type="protein sequence ID" value="KFM61213.1"/>
    <property type="molecule type" value="Genomic_DNA"/>
</dbReference>
<name>A0A087T7X4_STEMI</name>
<keyword evidence="3" id="KW-1185">Reference proteome</keyword>
<gene>
    <name evidence="2" type="ORF">X975_17336</name>
</gene>
<proteinExistence type="predicted"/>
<feature type="transmembrane region" description="Helical" evidence="1">
    <location>
        <begin position="70"/>
        <end position="92"/>
    </location>
</feature>
<evidence type="ECO:0000313" key="2">
    <source>
        <dbReference type="EMBL" id="KFM61213.1"/>
    </source>
</evidence>
<dbReference type="Proteomes" id="UP000054359">
    <property type="component" value="Unassembled WGS sequence"/>
</dbReference>
<feature type="transmembrane region" description="Helical" evidence="1">
    <location>
        <begin position="20"/>
        <end position="43"/>
    </location>
</feature>
<evidence type="ECO:0000313" key="3">
    <source>
        <dbReference type="Proteomes" id="UP000054359"/>
    </source>
</evidence>
<reference evidence="2 3" key="1">
    <citation type="submission" date="2013-11" db="EMBL/GenBank/DDBJ databases">
        <title>Genome sequencing of Stegodyphus mimosarum.</title>
        <authorList>
            <person name="Bechsgaard J."/>
        </authorList>
    </citation>
    <scope>NUCLEOTIDE SEQUENCE [LARGE SCALE GENOMIC DNA]</scope>
</reference>
<sequence length="130" mass="14273">MGVDPTNKWRMASVKTSLQCSLGVVSLGFVMLLAGAIICGIAFTEVRPNVADENYERYIRSDVKRVVGPIALAFGLLCIIAGCLFFGCNLCAAHMEKAKYENNKLKYNVRASEEHLPSTPDVEKKMLSDV</sequence>
<dbReference type="OrthoDB" id="6479000at2759"/>
<protein>
    <submittedName>
        <fullName evidence="2">Uncharacterized protein</fullName>
    </submittedName>
</protein>
<accession>A0A087T7X4</accession>
<keyword evidence="1" id="KW-1133">Transmembrane helix</keyword>
<organism evidence="2 3">
    <name type="scientific">Stegodyphus mimosarum</name>
    <name type="common">African social velvet spider</name>
    <dbReference type="NCBI Taxonomy" id="407821"/>
    <lineage>
        <taxon>Eukaryota</taxon>
        <taxon>Metazoa</taxon>
        <taxon>Ecdysozoa</taxon>
        <taxon>Arthropoda</taxon>
        <taxon>Chelicerata</taxon>
        <taxon>Arachnida</taxon>
        <taxon>Araneae</taxon>
        <taxon>Araneomorphae</taxon>
        <taxon>Entelegynae</taxon>
        <taxon>Eresoidea</taxon>
        <taxon>Eresidae</taxon>
        <taxon>Stegodyphus</taxon>
    </lineage>
</organism>
<keyword evidence="1" id="KW-0812">Transmembrane</keyword>
<keyword evidence="1" id="KW-0472">Membrane</keyword>